<evidence type="ECO:0000313" key="8">
    <source>
        <dbReference type="Proteomes" id="UP001212170"/>
    </source>
</evidence>
<evidence type="ECO:0000256" key="4">
    <source>
        <dbReference type="ARBA" id="ARBA00023136"/>
    </source>
</evidence>
<feature type="domain" description="Methylamine utilisation protein MauE" evidence="6">
    <location>
        <begin position="10"/>
        <end position="134"/>
    </location>
</feature>
<name>A0ABT4WAI2_9FLAO</name>
<sequence>MNVNKNIKTVSLKIIYLLCVTLFIYAATSKILDFENFQVHLGQSPLLSIYASWISWLVIVIEVLVAALLVVPKSRTLGLYLALSLMTMFSAYIFILLHFGSFVPCSCGGILEKMSWNAHLIFNLVFVILAILAIGLNRQEKKPEPFNYIFLSSFKPIAATLVTSILAIVLLFVFSEEVMHHRNPFLRRYPQHPAEYSASFKLKHNSYYIVGLRGNRIILGNYEFPSYLMSFDSDLKDQKIQMISFSPGKIPFKNIYITLQEPHFYLYDGSVPVLFRGDAKNWSITKEFEGMPYFTKLVPIDGASVAFRSNNSVKLANVLGVFKIDSIPKINYKRDLLQKQIDGIFDTDGILLYSNGIKKIVYLYYYRNEFIVADQNGTLQYRGHTIDTISKARLKVSTLKGGKQYALSSPSDVVNSKAAVYKNLLFVHSLVRGQYEDETLWQKSFIIDVYDLTKGSYLMSFPIYHTSSSTLNSFAVTQDYLSVIIGEDLVVYKLKNVLKKEITKK</sequence>
<feature type="transmembrane region" description="Helical" evidence="5">
    <location>
        <begin position="78"/>
        <end position="99"/>
    </location>
</feature>
<dbReference type="RefSeq" id="WP_271335345.1">
    <property type="nucleotide sequence ID" value="NZ_JAMZNK010000009.1"/>
</dbReference>
<comment type="subcellular location">
    <subcellularLocation>
        <location evidence="1">Membrane</location>
        <topology evidence="1">Multi-pass membrane protein</topology>
    </subcellularLocation>
</comment>
<dbReference type="Pfam" id="PF07291">
    <property type="entry name" value="MauE"/>
    <property type="match status" value="1"/>
</dbReference>
<evidence type="ECO:0000256" key="5">
    <source>
        <dbReference type="SAM" id="Phobius"/>
    </source>
</evidence>
<feature type="transmembrane region" description="Helical" evidence="5">
    <location>
        <begin position="12"/>
        <end position="28"/>
    </location>
</feature>
<evidence type="ECO:0000256" key="2">
    <source>
        <dbReference type="ARBA" id="ARBA00022692"/>
    </source>
</evidence>
<keyword evidence="2 5" id="KW-0812">Transmembrane</keyword>
<feature type="transmembrane region" description="Helical" evidence="5">
    <location>
        <begin position="48"/>
        <end position="71"/>
    </location>
</feature>
<feature type="transmembrane region" description="Helical" evidence="5">
    <location>
        <begin position="119"/>
        <end position="136"/>
    </location>
</feature>
<dbReference type="EMBL" id="JAMZNK010000009">
    <property type="protein sequence ID" value="MDA6069541.1"/>
    <property type="molecule type" value="Genomic_DNA"/>
</dbReference>
<comment type="caution">
    <text evidence="7">The sequence shown here is derived from an EMBL/GenBank/DDBJ whole genome shotgun (WGS) entry which is preliminary data.</text>
</comment>
<evidence type="ECO:0000256" key="3">
    <source>
        <dbReference type="ARBA" id="ARBA00022989"/>
    </source>
</evidence>
<gene>
    <name evidence="7" type="ORF">NJT12_07915</name>
</gene>
<keyword evidence="8" id="KW-1185">Reference proteome</keyword>
<protein>
    <recommendedName>
        <fullName evidence="6">Methylamine utilisation protein MauE domain-containing protein</fullName>
    </recommendedName>
</protein>
<evidence type="ECO:0000313" key="7">
    <source>
        <dbReference type="EMBL" id="MDA6069541.1"/>
    </source>
</evidence>
<keyword evidence="4 5" id="KW-0472">Membrane</keyword>
<keyword evidence="3 5" id="KW-1133">Transmembrane helix</keyword>
<evidence type="ECO:0000259" key="6">
    <source>
        <dbReference type="Pfam" id="PF07291"/>
    </source>
</evidence>
<evidence type="ECO:0000256" key="1">
    <source>
        <dbReference type="ARBA" id="ARBA00004141"/>
    </source>
</evidence>
<organism evidence="7 8">
    <name type="scientific">Flavobacterium azizsancarii</name>
    <dbReference type="NCBI Taxonomy" id="2961580"/>
    <lineage>
        <taxon>Bacteria</taxon>
        <taxon>Pseudomonadati</taxon>
        <taxon>Bacteroidota</taxon>
        <taxon>Flavobacteriia</taxon>
        <taxon>Flavobacteriales</taxon>
        <taxon>Flavobacteriaceae</taxon>
        <taxon>Flavobacterium</taxon>
    </lineage>
</organism>
<feature type="transmembrane region" description="Helical" evidence="5">
    <location>
        <begin position="148"/>
        <end position="174"/>
    </location>
</feature>
<reference evidence="7 8" key="1">
    <citation type="journal article" date="2023" name="Chemosphere">
        <title>Whole genome analysis of Flavobacterium aziz-sancarii sp. nov., isolated from Ardley Island (Antarctica), revealed a rich resistome and bioremediation potential.</title>
        <authorList>
            <person name="Otur C."/>
            <person name="Okay S."/>
            <person name="Kurt-Kizildogan A."/>
        </authorList>
    </citation>
    <scope>NUCLEOTIDE SEQUENCE [LARGE SCALE GENOMIC DNA]</scope>
    <source>
        <strain evidence="7 8">AC</strain>
    </source>
</reference>
<dbReference type="Proteomes" id="UP001212170">
    <property type="component" value="Unassembled WGS sequence"/>
</dbReference>
<dbReference type="InterPro" id="IPR009908">
    <property type="entry name" value="Methylamine_util_MauE"/>
</dbReference>
<proteinExistence type="predicted"/>
<accession>A0ABT4WAI2</accession>